<comment type="caution">
    <text evidence="2">The sequence shown here is derived from an EMBL/GenBank/DDBJ whole genome shotgun (WGS) entry which is preliminary data.</text>
</comment>
<protein>
    <submittedName>
        <fullName evidence="2">Uncharacterized protein</fullName>
    </submittedName>
</protein>
<dbReference type="AlphaFoldDB" id="A0A8H7YUI0"/>
<sequence length="123" mass="14287">MISLFYCIAIMFSFTSLNVIARNTLNNQKTTLQVFEVRNQLQSLRTSDKAALKSFDDSISQIHKTITPLNSKQKSFKEFSHHDLKILSRAVQCEEQSCNFNHECLKYGPDCRNCIMNQCYRLL</sequence>
<name>A0A8H7YUI0_AJECA</name>
<keyword evidence="1" id="KW-0732">Signal</keyword>
<feature type="signal peptide" evidence="1">
    <location>
        <begin position="1"/>
        <end position="21"/>
    </location>
</feature>
<evidence type="ECO:0000313" key="3">
    <source>
        <dbReference type="Proteomes" id="UP000670092"/>
    </source>
</evidence>
<evidence type="ECO:0000256" key="1">
    <source>
        <dbReference type="SAM" id="SignalP"/>
    </source>
</evidence>
<evidence type="ECO:0000313" key="2">
    <source>
        <dbReference type="EMBL" id="KAG5295935.1"/>
    </source>
</evidence>
<reference evidence="2 3" key="1">
    <citation type="submission" date="2021-01" db="EMBL/GenBank/DDBJ databases">
        <title>Chromosome-level genome assembly of a human fungal pathogen reveals clustering of transcriptionally co-regulated genes.</title>
        <authorList>
            <person name="Voorhies M."/>
            <person name="Cohen S."/>
            <person name="Shea T.P."/>
            <person name="Petrus S."/>
            <person name="Munoz J.F."/>
            <person name="Poplawski S."/>
            <person name="Goldman W.E."/>
            <person name="Michael T."/>
            <person name="Cuomo C.A."/>
            <person name="Sil A."/>
            <person name="Beyhan S."/>
        </authorList>
    </citation>
    <scope>NUCLEOTIDE SEQUENCE [LARGE SCALE GENOMIC DNA]</scope>
    <source>
        <strain evidence="2 3">G184AR</strain>
    </source>
</reference>
<dbReference type="EMBL" id="JAEVHI010000003">
    <property type="protein sequence ID" value="KAG5295935.1"/>
    <property type="molecule type" value="Genomic_DNA"/>
</dbReference>
<dbReference type="VEuPathDB" id="FungiDB:I7I52_06372"/>
<accession>A0A8H7YUI0</accession>
<gene>
    <name evidence="2" type="ORF">I7I52_06372</name>
</gene>
<organism evidence="2 3">
    <name type="scientific">Ajellomyces capsulatus</name>
    <name type="common">Darling's disease fungus</name>
    <name type="synonym">Histoplasma capsulatum</name>
    <dbReference type="NCBI Taxonomy" id="5037"/>
    <lineage>
        <taxon>Eukaryota</taxon>
        <taxon>Fungi</taxon>
        <taxon>Dikarya</taxon>
        <taxon>Ascomycota</taxon>
        <taxon>Pezizomycotina</taxon>
        <taxon>Eurotiomycetes</taxon>
        <taxon>Eurotiomycetidae</taxon>
        <taxon>Onygenales</taxon>
        <taxon>Ajellomycetaceae</taxon>
        <taxon>Histoplasma</taxon>
    </lineage>
</organism>
<proteinExistence type="predicted"/>
<dbReference type="Proteomes" id="UP000670092">
    <property type="component" value="Unassembled WGS sequence"/>
</dbReference>
<feature type="chain" id="PRO_5034083486" evidence="1">
    <location>
        <begin position="22"/>
        <end position="123"/>
    </location>
</feature>